<dbReference type="EMBL" id="JASCZI010242422">
    <property type="protein sequence ID" value="MED6211008.1"/>
    <property type="molecule type" value="Genomic_DNA"/>
</dbReference>
<proteinExistence type="predicted"/>
<reference evidence="2 3" key="1">
    <citation type="journal article" date="2023" name="Plants (Basel)">
        <title>Bridging the Gap: Combining Genomics and Transcriptomics Approaches to Understand Stylosanthes scabra, an Orphan Legume from the Brazilian Caatinga.</title>
        <authorList>
            <person name="Ferreira-Neto J.R.C."/>
            <person name="da Silva M.D."/>
            <person name="Binneck E."/>
            <person name="de Melo N.F."/>
            <person name="da Silva R.H."/>
            <person name="de Melo A.L.T.M."/>
            <person name="Pandolfi V."/>
            <person name="Bustamante F.O."/>
            <person name="Brasileiro-Vidal A.C."/>
            <person name="Benko-Iseppon A.M."/>
        </authorList>
    </citation>
    <scope>NUCLEOTIDE SEQUENCE [LARGE SCALE GENOMIC DNA]</scope>
    <source>
        <tissue evidence="2">Leaves</tissue>
    </source>
</reference>
<name>A0ABU6YQ30_9FABA</name>
<feature type="compositionally biased region" description="Basic and acidic residues" evidence="1">
    <location>
        <begin position="1"/>
        <end position="12"/>
    </location>
</feature>
<organism evidence="2 3">
    <name type="scientific">Stylosanthes scabra</name>
    <dbReference type="NCBI Taxonomy" id="79078"/>
    <lineage>
        <taxon>Eukaryota</taxon>
        <taxon>Viridiplantae</taxon>
        <taxon>Streptophyta</taxon>
        <taxon>Embryophyta</taxon>
        <taxon>Tracheophyta</taxon>
        <taxon>Spermatophyta</taxon>
        <taxon>Magnoliopsida</taxon>
        <taxon>eudicotyledons</taxon>
        <taxon>Gunneridae</taxon>
        <taxon>Pentapetalae</taxon>
        <taxon>rosids</taxon>
        <taxon>fabids</taxon>
        <taxon>Fabales</taxon>
        <taxon>Fabaceae</taxon>
        <taxon>Papilionoideae</taxon>
        <taxon>50 kb inversion clade</taxon>
        <taxon>dalbergioids sensu lato</taxon>
        <taxon>Dalbergieae</taxon>
        <taxon>Pterocarpus clade</taxon>
        <taxon>Stylosanthes</taxon>
    </lineage>
</organism>
<dbReference type="Proteomes" id="UP001341840">
    <property type="component" value="Unassembled WGS sequence"/>
</dbReference>
<feature type="region of interest" description="Disordered" evidence="1">
    <location>
        <begin position="1"/>
        <end position="22"/>
    </location>
</feature>
<protein>
    <submittedName>
        <fullName evidence="2">Uncharacterized protein</fullName>
    </submittedName>
</protein>
<evidence type="ECO:0000313" key="2">
    <source>
        <dbReference type="EMBL" id="MED6211008.1"/>
    </source>
</evidence>
<sequence>MTPDKLFSDKSRSSKLTIQPNDSGMGPSNLFLSKEISEGRLGSAVSSLTVEFEVVGSNSLSTKVGVRLLVYSLPQHPTKWDLNWVGPLYNRRYPVTLLKDKSKSNKSDSSHKVEGIKLNLFEESQSHLNEVRLLKQEGKILTKVKVYQAAQAANTYWNGTSH</sequence>
<comment type="caution">
    <text evidence="2">The sequence shown here is derived from an EMBL/GenBank/DDBJ whole genome shotgun (WGS) entry which is preliminary data.</text>
</comment>
<evidence type="ECO:0000256" key="1">
    <source>
        <dbReference type="SAM" id="MobiDB-lite"/>
    </source>
</evidence>
<accession>A0ABU6YQ30</accession>
<evidence type="ECO:0000313" key="3">
    <source>
        <dbReference type="Proteomes" id="UP001341840"/>
    </source>
</evidence>
<gene>
    <name evidence="2" type="ORF">PIB30_069569</name>
</gene>
<keyword evidence="3" id="KW-1185">Reference proteome</keyword>